<reference evidence="2" key="1">
    <citation type="journal article" date="2020" name="Microbiol. Resour. Announc.">
        <title>Draft Genome Sequences of Thiorhodococcus mannitoliphagus and Thiorhodococcus minor, Purple Sulfur Photosynthetic Bacteria in the Gammaproteobacterial Family Chromatiaceae.</title>
        <authorList>
            <person name="Aviles F.A."/>
            <person name="Meyer T.E."/>
            <person name="Kyndt J.A."/>
        </authorList>
    </citation>
    <scope>NUCLEOTIDE SEQUENCE [LARGE SCALE GENOMIC DNA]</scope>
    <source>
        <strain evidence="2">DSM 18266</strain>
    </source>
</reference>
<reference evidence="1 2" key="2">
    <citation type="submission" date="2020-02" db="EMBL/GenBank/DDBJ databases">
        <title>Genome sequences of Thiorhodococcus mannitoliphagus and Thiorhodococcus minor, purple sulfur photosynthetic bacteria in the gammaproteobacterial family, Chromatiaceae.</title>
        <authorList>
            <person name="Aviles F.A."/>
            <person name="Meyer T.E."/>
            <person name="Kyndt J.A."/>
        </authorList>
    </citation>
    <scope>NUCLEOTIDE SEQUENCE [LARGE SCALE GENOMIC DNA]</scope>
    <source>
        <strain evidence="1 2">DSM 18266</strain>
    </source>
</reference>
<dbReference type="AlphaFoldDB" id="A0A6P1DXQ7"/>
<organism evidence="1 2">
    <name type="scientific">Thiorhodococcus mannitoliphagus</name>
    <dbReference type="NCBI Taxonomy" id="329406"/>
    <lineage>
        <taxon>Bacteria</taxon>
        <taxon>Pseudomonadati</taxon>
        <taxon>Pseudomonadota</taxon>
        <taxon>Gammaproteobacteria</taxon>
        <taxon>Chromatiales</taxon>
        <taxon>Chromatiaceae</taxon>
        <taxon>Thiorhodococcus</taxon>
    </lineage>
</organism>
<gene>
    <name evidence="1" type="ORF">G3480_19570</name>
</gene>
<protein>
    <submittedName>
        <fullName evidence="1">DUF992 domain-containing protein</fullName>
    </submittedName>
</protein>
<dbReference type="RefSeq" id="WP_164655569.1">
    <property type="nucleotide sequence ID" value="NZ_JAAIJR010000102.1"/>
</dbReference>
<evidence type="ECO:0000313" key="2">
    <source>
        <dbReference type="Proteomes" id="UP000471640"/>
    </source>
</evidence>
<evidence type="ECO:0000313" key="1">
    <source>
        <dbReference type="EMBL" id="NEX22479.1"/>
    </source>
</evidence>
<comment type="caution">
    <text evidence="1">The sequence shown here is derived from an EMBL/GenBank/DDBJ whole genome shotgun (WGS) entry which is preliminary data.</text>
</comment>
<sequence>MHAAKRLYTVLAASQNTTPGAGALAGKFVGGKGSVSLGVGGGAGALVGAGKENLTLQPLTLEKSKGLEIAGGVRYLTLKLAK</sequence>
<proteinExistence type="predicted"/>
<accession>A0A6P1DXQ7</accession>
<dbReference type="Proteomes" id="UP000471640">
    <property type="component" value="Unassembled WGS sequence"/>
</dbReference>
<dbReference type="Pfam" id="PF06186">
    <property type="entry name" value="DUF992"/>
    <property type="match status" value="1"/>
</dbReference>
<dbReference type="InterPro" id="IPR009333">
    <property type="entry name" value="DUF992"/>
</dbReference>
<name>A0A6P1DXQ7_9GAMM</name>
<dbReference type="EMBL" id="JAAIJR010000102">
    <property type="protein sequence ID" value="NEX22479.1"/>
    <property type="molecule type" value="Genomic_DNA"/>
</dbReference>
<keyword evidence="2" id="KW-1185">Reference proteome</keyword>